<dbReference type="InterPro" id="IPR025691">
    <property type="entry name" value="GspL_pp_dom"/>
</dbReference>
<dbReference type="AlphaFoldDB" id="A0A450U671"/>
<evidence type="ECO:0000256" key="10">
    <source>
        <dbReference type="PIRNR" id="PIRNR015761"/>
    </source>
</evidence>
<dbReference type="GO" id="GO:0015627">
    <property type="term" value="C:type II protein secretion system complex"/>
    <property type="evidence" value="ECO:0007669"/>
    <property type="project" value="InterPro"/>
</dbReference>
<dbReference type="Pfam" id="PF12693">
    <property type="entry name" value="GspL_C"/>
    <property type="match status" value="1"/>
</dbReference>
<sequence>MPCRFEHKLRQLSTMNELFIRLDDKPEVTWLRQGEVSGDTASRTGPLPDPSGHADCHVIVFVPGSDVVLLMADVPPMTRQRMSTAVPFALEDHLIADVDLLHFALGRRSGSEPLPVAVVADGLMSAWLSRLEEAGIYPEFLIPETLALPLAPDTWTVFMDADGALIRSGALSGLAVDLPNLAIMLRSALDNAPDSALDSALDTGDNPPKRIRLLHCGEGAAMDIPPLGPGCEVTEEVCRADRLQLLAAHFDEQRAINLLQGKYNRETDVRQTWRAWRVPFALVVIWFAIWVAGALFDVARLSERSRILGEEMEAVYRQVFPEARNMTNLRVRMKRGLDALRGTGARETVGFLELLGRVGVHLQDARNIRLVSLDFRSERLELRMEMDDLQAFDGIKARLVGEGLVVEVLSVTSRESTVMAHLRITPGEASPRAGVA</sequence>
<keyword evidence="3 10" id="KW-0813">Transport</keyword>
<organism evidence="14">
    <name type="scientific">Candidatus Kentrum sp. LFY</name>
    <dbReference type="NCBI Taxonomy" id="2126342"/>
    <lineage>
        <taxon>Bacteria</taxon>
        <taxon>Pseudomonadati</taxon>
        <taxon>Pseudomonadota</taxon>
        <taxon>Gammaproteobacteria</taxon>
        <taxon>Candidatus Kentrum</taxon>
    </lineage>
</organism>
<comment type="subcellular location">
    <subcellularLocation>
        <location evidence="1">Cell inner membrane</location>
        <topology evidence="1">Single-pass membrane protein</topology>
    </subcellularLocation>
</comment>
<evidence type="ECO:0000259" key="13">
    <source>
        <dbReference type="Pfam" id="PF12693"/>
    </source>
</evidence>
<dbReference type="GO" id="GO:0009276">
    <property type="term" value="C:Gram-negative-bacterium-type cell wall"/>
    <property type="evidence" value="ECO:0007669"/>
    <property type="project" value="InterPro"/>
</dbReference>
<accession>A0A450U671</accession>
<evidence type="ECO:0000256" key="3">
    <source>
        <dbReference type="ARBA" id="ARBA00022448"/>
    </source>
</evidence>
<evidence type="ECO:0000256" key="9">
    <source>
        <dbReference type="ARBA" id="ARBA00023136"/>
    </source>
</evidence>
<dbReference type="GO" id="GO:0015628">
    <property type="term" value="P:protein secretion by the type II secretion system"/>
    <property type="evidence" value="ECO:0007669"/>
    <property type="project" value="InterPro"/>
</dbReference>
<dbReference type="Gene3D" id="3.30.1360.100">
    <property type="entry name" value="General secretion pathway protein M, EpsM"/>
    <property type="match status" value="1"/>
</dbReference>
<feature type="domain" description="GspL cytoplasmic actin-ATPase-like" evidence="12">
    <location>
        <begin position="56"/>
        <end position="188"/>
    </location>
</feature>
<dbReference type="Gene3D" id="3.30.420.380">
    <property type="match status" value="1"/>
</dbReference>
<dbReference type="PIRSF" id="PIRSF015761">
    <property type="entry name" value="Protein_L"/>
    <property type="match status" value="1"/>
</dbReference>
<dbReference type="InterPro" id="IPR043129">
    <property type="entry name" value="ATPase_NBD"/>
</dbReference>
<evidence type="ECO:0000256" key="2">
    <source>
        <dbReference type="ARBA" id="ARBA00005318"/>
    </source>
</evidence>
<name>A0A450U671_9GAMM</name>
<keyword evidence="4" id="KW-1003">Cell membrane</keyword>
<evidence type="ECO:0000256" key="1">
    <source>
        <dbReference type="ARBA" id="ARBA00004377"/>
    </source>
</evidence>
<evidence type="ECO:0000259" key="12">
    <source>
        <dbReference type="Pfam" id="PF05134"/>
    </source>
</evidence>
<feature type="domain" description="GspL periplasmic" evidence="13">
    <location>
        <begin position="271"/>
        <end position="424"/>
    </location>
</feature>
<protein>
    <recommendedName>
        <fullName evidence="10">Type II secretion system protein L</fullName>
        <shortName evidence="10">T2SS protein L</shortName>
    </recommendedName>
</protein>
<evidence type="ECO:0000256" key="4">
    <source>
        <dbReference type="ARBA" id="ARBA00022475"/>
    </source>
</evidence>
<keyword evidence="7 10" id="KW-0653">Protein transport</keyword>
<evidence type="ECO:0000256" key="5">
    <source>
        <dbReference type="ARBA" id="ARBA00022519"/>
    </source>
</evidence>
<dbReference type="SUPFAM" id="SSF53067">
    <property type="entry name" value="Actin-like ATPase domain"/>
    <property type="match status" value="1"/>
</dbReference>
<dbReference type="GO" id="GO:0005886">
    <property type="term" value="C:plasma membrane"/>
    <property type="evidence" value="ECO:0007669"/>
    <property type="project" value="UniProtKB-SubCell"/>
</dbReference>
<proteinExistence type="inferred from homology"/>
<comment type="function">
    <text evidence="10">Inner membrane component of the type II secretion system required for the energy-dependent secretion of extracellular factors such as proteases and toxins from the periplasm.</text>
</comment>
<evidence type="ECO:0000256" key="11">
    <source>
        <dbReference type="SAM" id="Phobius"/>
    </source>
</evidence>
<dbReference type="NCBIfam" id="TIGR01709">
    <property type="entry name" value="typeII_sec_gspL"/>
    <property type="match status" value="1"/>
</dbReference>
<dbReference type="CDD" id="cd24017">
    <property type="entry name" value="ASKHA_T2SSL_N"/>
    <property type="match status" value="1"/>
</dbReference>
<evidence type="ECO:0000256" key="8">
    <source>
        <dbReference type="ARBA" id="ARBA00022989"/>
    </source>
</evidence>
<keyword evidence="6 11" id="KW-0812">Transmembrane</keyword>
<dbReference type="InterPro" id="IPR007812">
    <property type="entry name" value="T2SS_protein-GspL"/>
</dbReference>
<dbReference type="InterPro" id="IPR024230">
    <property type="entry name" value="GspL_cyto_dom"/>
</dbReference>
<evidence type="ECO:0000256" key="6">
    <source>
        <dbReference type="ARBA" id="ARBA00022692"/>
    </source>
</evidence>
<keyword evidence="9 11" id="KW-0472">Membrane</keyword>
<gene>
    <name evidence="14" type="ORF">BECKLFY1418B_GA0070995_100541</name>
</gene>
<comment type="similarity">
    <text evidence="2 10">Belongs to the GSP L family.</text>
</comment>
<keyword evidence="5" id="KW-0997">Cell inner membrane</keyword>
<reference evidence="14" key="1">
    <citation type="submission" date="2019-02" db="EMBL/GenBank/DDBJ databases">
        <authorList>
            <person name="Gruber-Vodicka R. H."/>
            <person name="Seah K. B. B."/>
        </authorList>
    </citation>
    <scope>NUCLEOTIDE SEQUENCE</scope>
    <source>
        <strain evidence="14">BECK_M7</strain>
    </source>
</reference>
<keyword evidence="8 11" id="KW-1133">Transmembrane helix</keyword>
<evidence type="ECO:0000313" key="14">
    <source>
        <dbReference type="EMBL" id="VFJ87021.1"/>
    </source>
</evidence>
<dbReference type="Pfam" id="PF05134">
    <property type="entry name" value="T2SSL"/>
    <property type="match status" value="1"/>
</dbReference>
<evidence type="ECO:0000256" key="7">
    <source>
        <dbReference type="ARBA" id="ARBA00022927"/>
    </source>
</evidence>
<feature type="transmembrane region" description="Helical" evidence="11">
    <location>
        <begin position="276"/>
        <end position="296"/>
    </location>
</feature>
<dbReference type="Gene3D" id="3.30.420.370">
    <property type="match status" value="1"/>
</dbReference>
<dbReference type="EMBL" id="CAADFF010000005">
    <property type="protein sequence ID" value="VFJ87021.1"/>
    <property type="molecule type" value="Genomic_DNA"/>
</dbReference>